<evidence type="ECO:0000313" key="12">
    <source>
        <dbReference type="Proteomes" id="UP001221757"/>
    </source>
</evidence>
<feature type="binding site" description="axial binding residue" evidence="9">
    <location>
        <position position="434"/>
    </location>
    <ligand>
        <name>heme</name>
        <dbReference type="ChEBI" id="CHEBI:30413"/>
    </ligand>
    <ligandPart>
        <name>Fe</name>
        <dbReference type="ChEBI" id="CHEBI:18248"/>
    </ligandPart>
</feature>
<dbReference type="EMBL" id="JARKIE010000219">
    <property type="protein sequence ID" value="KAJ7664865.1"/>
    <property type="molecule type" value="Genomic_DNA"/>
</dbReference>
<keyword evidence="8 10" id="KW-0503">Monooxygenase</keyword>
<evidence type="ECO:0000256" key="5">
    <source>
        <dbReference type="ARBA" id="ARBA00022723"/>
    </source>
</evidence>
<dbReference type="InterPro" id="IPR050364">
    <property type="entry name" value="Cytochrome_P450_fung"/>
</dbReference>
<dbReference type="PANTHER" id="PTHR46300">
    <property type="entry name" value="P450, PUTATIVE (EUROFUNG)-RELATED-RELATED"/>
    <property type="match status" value="1"/>
</dbReference>
<comment type="pathway">
    <text evidence="2">Secondary metabolite biosynthesis.</text>
</comment>
<evidence type="ECO:0000256" key="7">
    <source>
        <dbReference type="ARBA" id="ARBA00023004"/>
    </source>
</evidence>
<dbReference type="GO" id="GO:0016705">
    <property type="term" value="F:oxidoreductase activity, acting on paired donors, with incorporation or reduction of molecular oxygen"/>
    <property type="evidence" value="ECO:0007669"/>
    <property type="project" value="InterPro"/>
</dbReference>
<keyword evidence="5 9" id="KW-0479">Metal-binding</keyword>
<dbReference type="GO" id="GO:0020037">
    <property type="term" value="F:heme binding"/>
    <property type="evidence" value="ECO:0007669"/>
    <property type="project" value="InterPro"/>
</dbReference>
<evidence type="ECO:0000313" key="11">
    <source>
        <dbReference type="EMBL" id="KAJ7664865.1"/>
    </source>
</evidence>
<dbReference type="InterPro" id="IPR036396">
    <property type="entry name" value="Cyt_P450_sf"/>
</dbReference>
<dbReference type="PROSITE" id="PS00086">
    <property type="entry name" value="CYTOCHROME_P450"/>
    <property type="match status" value="1"/>
</dbReference>
<evidence type="ECO:0000256" key="2">
    <source>
        <dbReference type="ARBA" id="ARBA00005179"/>
    </source>
</evidence>
<dbReference type="GO" id="GO:0005506">
    <property type="term" value="F:iron ion binding"/>
    <property type="evidence" value="ECO:0007669"/>
    <property type="project" value="InterPro"/>
</dbReference>
<evidence type="ECO:0000256" key="3">
    <source>
        <dbReference type="ARBA" id="ARBA00010617"/>
    </source>
</evidence>
<comment type="cofactor">
    <cofactor evidence="1 9">
        <name>heme</name>
        <dbReference type="ChEBI" id="CHEBI:30413"/>
    </cofactor>
</comment>
<dbReference type="InterPro" id="IPR017972">
    <property type="entry name" value="Cyt_P450_CS"/>
</dbReference>
<evidence type="ECO:0000256" key="4">
    <source>
        <dbReference type="ARBA" id="ARBA00022617"/>
    </source>
</evidence>
<dbReference type="CDD" id="cd11065">
    <property type="entry name" value="CYP64-like"/>
    <property type="match status" value="1"/>
</dbReference>
<evidence type="ECO:0000256" key="6">
    <source>
        <dbReference type="ARBA" id="ARBA00023002"/>
    </source>
</evidence>
<evidence type="ECO:0000256" key="1">
    <source>
        <dbReference type="ARBA" id="ARBA00001971"/>
    </source>
</evidence>
<dbReference type="SUPFAM" id="SSF48264">
    <property type="entry name" value="Cytochrome P450"/>
    <property type="match status" value="1"/>
</dbReference>
<sequence length="508" mass="56352">MFTPTILDSIVAATALSLYYHLYTRKATLPLPPGPKGWPLIGNVFDMPKSHSWKLFAQWGDVYGGIMSITLLGKPFVILNDPVIAAEILEKRGNLYADRPTLHMANMSGWERVLANARYGPQFKEYRKLIGRVIGTRESMIKFYPVEEYQANMFLKRVLGNPEGFDGEARKSTGAIVLHLTYGYKIQEQGNDPFIDLADKGIAEFSELIRPGVFLVDVMPILKYIPSWFPGAGFKRQAEMYTKSADEMAEVPLAYVKEQIATGQDTESYASNLLHDKDISDDRLSQIKWSAASFYGAGAETTVSVVIAYFLAAAKYPQVQAKAQAEMDAVVGRNRLPTFEDRDSLPYIEAVCKELFRWLPVVPLAIPHRAMADDVYEGYLIPKDTVVIPNVWKFLHDPKVYTDPFVFNPDRFMGPSPAPHPTELGVFGYGRRICPGIHLADVSVWICVAKAVAGLTITRAIDAAGNEIDPVAETTDGVVPRPIPFTCSVAPRTTQIIQLVLDATANAP</sequence>
<protein>
    <submittedName>
        <fullName evidence="11">Cytochrome P450</fullName>
    </submittedName>
</protein>
<dbReference type="PANTHER" id="PTHR46300:SF7">
    <property type="entry name" value="P450, PUTATIVE (EUROFUNG)-RELATED"/>
    <property type="match status" value="1"/>
</dbReference>
<keyword evidence="4 9" id="KW-0349">Heme</keyword>
<dbReference type="Proteomes" id="UP001221757">
    <property type="component" value="Unassembled WGS sequence"/>
</dbReference>
<keyword evidence="12" id="KW-1185">Reference proteome</keyword>
<reference evidence="11" key="1">
    <citation type="submission" date="2023-03" db="EMBL/GenBank/DDBJ databases">
        <title>Massive genome expansion in bonnet fungi (Mycena s.s.) driven by repeated elements and novel gene families across ecological guilds.</title>
        <authorList>
            <consortium name="Lawrence Berkeley National Laboratory"/>
            <person name="Harder C.B."/>
            <person name="Miyauchi S."/>
            <person name="Viragh M."/>
            <person name="Kuo A."/>
            <person name="Thoen E."/>
            <person name="Andreopoulos B."/>
            <person name="Lu D."/>
            <person name="Skrede I."/>
            <person name="Drula E."/>
            <person name="Henrissat B."/>
            <person name="Morin E."/>
            <person name="Kohler A."/>
            <person name="Barry K."/>
            <person name="LaButti K."/>
            <person name="Morin E."/>
            <person name="Salamov A."/>
            <person name="Lipzen A."/>
            <person name="Mereny Z."/>
            <person name="Hegedus B."/>
            <person name="Baldrian P."/>
            <person name="Stursova M."/>
            <person name="Weitz H."/>
            <person name="Taylor A."/>
            <person name="Grigoriev I.V."/>
            <person name="Nagy L.G."/>
            <person name="Martin F."/>
            <person name="Kauserud H."/>
        </authorList>
    </citation>
    <scope>NUCLEOTIDE SEQUENCE</scope>
    <source>
        <strain evidence="11">CBHHK067</strain>
    </source>
</reference>
<name>A0AAD7CVE7_MYCRO</name>
<dbReference type="InterPro" id="IPR002401">
    <property type="entry name" value="Cyt_P450_E_grp-I"/>
</dbReference>
<organism evidence="11 12">
    <name type="scientific">Mycena rosella</name>
    <name type="common">Pink bonnet</name>
    <name type="synonym">Agaricus rosellus</name>
    <dbReference type="NCBI Taxonomy" id="1033263"/>
    <lineage>
        <taxon>Eukaryota</taxon>
        <taxon>Fungi</taxon>
        <taxon>Dikarya</taxon>
        <taxon>Basidiomycota</taxon>
        <taxon>Agaricomycotina</taxon>
        <taxon>Agaricomycetes</taxon>
        <taxon>Agaricomycetidae</taxon>
        <taxon>Agaricales</taxon>
        <taxon>Marasmiineae</taxon>
        <taxon>Mycenaceae</taxon>
        <taxon>Mycena</taxon>
    </lineage>
</organism>
<dbReference type="GO" id="GO:0004497">
    <property type="term" value="F:monooxygenase activity"/>
    <property type="evidence" value="ECO:0007669"/>
    <property type="project" value="UniProtKB-KW"/>
</dbReference>
<accession>A0AAD7CVE7</accession>
<gene>
    <name evidence="11" type="ORF">B0H17DRAFT_1211128</name>
</gene>
<dbReference type="AlphaFoldDB" id="A0AAD7CVE7"/>
<dbReference type="Gene3D" id="1.10.630.10">
    <property type="entry name" value="Cytochrome P450"/>
    <property type="match status" value="1"/>
</dbReference>
<evidence type="ECO:0000256" key="10">
    <source>
        <dbReference type="RuleBase" id="RU000461"/>
    </source>
</evidence>
<keyword evidence="7 9" id="KW-0408">Iron</keyword>
<keyword evidence="6 10" id="KW-0560">Oxidoreductase</keyword>
<comment type="caution">
    <text evidence="11">The sequence shown here is derived from an EMBL/GenBank/DDBJ whole genome shotgun (WGS) entry which is preliminary data.</text>
</comment>
<dbReference type="InterPro" id="IPR001128">
    <property type="entry name" value="Cyt_P450"/>
</dbReference>
<dbReference type="Pfam" id="PF00067">
    <property type="entry name" value="p450"/>
    <property type="match status" value="1"/>
</dbReference>
<evidence type="ECO:0000256" key="8">
    <source>
        <dbReference type="ARBA" id="ARBA00023033"/>
    </source>
</evidence>
<comment type="similarity">
    <text evidence="3 10">Belongs to the cytochrome P450 family.</text>
</comment>
<dbReference type="PRINTS" id="PR00463">
    <property type="entry name" value="EP450I"/>
</dbReference>
<evidence type="ECO:0000256" key="9">
    <source>
        <dbReference type="PIRSR" id="PIRSR602401-1"/>
    </source>
</evidence>
<proteinExistence type="inferred from homology"/>